<dbReference type="AlphaFoldDB" id="A0A182NCT7"/>
<dbReference type="Proteomes" id="UP000075884">
    <property type="component" value="Unassembled WGS sequence"/>
</dbReference>
<dbReference type="EnsemblMetazoa" id="ADIR005451-RA">
    <property type="protein sequence ID" value="ADIR005451-PA"/>
    <property type="gene ID" value="ADIR005451"/>
</dbReference>
<reference evidence="3" key="1">
    <citation type="submission" date="2013-03" db="EMBL/GenBank/DDBJ databases">
        <title>The Genome Sequence of Anopheles dirus WRAIR2.</title>
        <authorList>
            <consortium name="The Broad Institute Genomics Platform"/>
            <person name="Neafsey D.E."/>
            <person name="Walton C."/>
            <person name="Walker B."/>
            <person name="Young S.K."/>
            <person name="Zeng Q."/>
            <person name="Gargeya S."/>
            <person name="Fitzgerald M."/>
            <person name="Haas B."/>
            <person name="Abouelleil A."/>
            <person name="Allen A.W."/>
            <person name="Alvarado L."/>
            <person name="Arachchi H.M."/>
            <person name="Berlin A.M."/>
            <person name="Chapman S.B."/>
            <person name="Gainer-Dewar J."/>
            <person name="Goldberg J."/>
            <person name="Griggs A."/>
            <person name="Gujja S."/>
            <person name="Hansen M."/>
            <person name="Howarth C."/>
            <person name="Imamovic A."/>
            <person name="Ireland A."/>
            <person name="Larimer J."/>
            <person name="McCowan C."/>
            <person name="Murphy C."/>
            <person name="Pearson M."/>
            <person name="Poon T.W."/>
            <person name="Priest M."/>
            <person name="Roberts A."/>
            <person name="Saif S."/>
            <person name="Shea T."/>
            <person name="Sisk P."/>
            <person name="Sykes S."/>
            <person name="Wortman J."/>
            <person name="Nusbaum C."/>
            <person name="Birren B."/>
        </authorList>
    </citation>
    <scope>NUCLEOTIDE SEQUENCE [LARGE SCALE GENOMIC DNA]</scope>
    <source>
        <strain evidence="3">WRAIR2</strain>
    </source>
</reference>
<feature type="compositionally biased region" description="Basic residues" evidence="1">
    <location>
        <begin position="268"/>
        <end position="277"/>
    </location>
</feature>
<protein>
    <submittedName>
        <fullName evidence="2">Uncharacterized protein</fullName>
    </submittedName>
</protein>
<dbReference type="VEuPathDB" id="VectorBase:ADIR005451"/>
<evidence type="ECO:0000313" key="2">
    <source>
        <dbReference type="EnsemblMetazoa" id="ADIR005451-PA"/>
    </source>
</evidence>
<reference evidence="2" key="2">
    <citation type="submission" date="2020-05" db="UniProtKB">
        <authorList>
            <consortium name="EnsemblMetazoa"/>
        </authorList>
    </citation>
    <scope>IDENTIFICATION</scope>
    <source>
        <strain evidence="2">WRAIR2</strain>
    </source>
</reference>
<feature type="compositionally biased region" description="Low complexity" evidence="1">
    <location>
        <begin position="185"/>
        <end position="211"/>
    </location>
</feature>
<keyword evidence="3" id="KW-1185">Reference proteome</keyword>
<evidence type="ECO:0000313" key="3">
    <source>
        <dbReference type="Proteomes" id="UP000075884"/>
    </source>
</evidence>
<sequence length="277" mass="32287">MNVIKFKLPVSFEPKCKAYRSRRRIPRSAHTTPDTLFSLCELVLRRRLGGRVPRRKFWPTVLDVTFRLRLSFQSLLPGTESRRLGVRHQVEHPQDYSVHLRAGSVNYANHWSLLTESLRHEPRWPRIRIGDPARNRITRLHQDYPSQHIWQIRPYDMLTSAFIVRTAAKIASLEQQRSLGRFRSSRTGSSLTATTTNNTTTNTTTSTSSGRRLSRDRSFDVPDDDDDDDDGHGDQQRVQQLQQQQLMVIGKRTTGSYDLRLHSVRDRASRHRKKHTR</sequence>
<evidence type="ECO:0000256" key="1">
    <source>
        <dbReference type="SAM" id="MobiDB-lite"/>
    </source>
</evidence>
<accession>A0A182NCT7</accession>
<organism evidence="2 3">
    <name type="scientific">Anopheles dirus</name>
    <dbReference type="NCBI Taxonomy" id="7168"/>
    <lineage>
        <taxon>Eukaryota</taxon>
        <taxon>Metazoa</taxon>
        <taxon>Ecdysozoa</taxon>
        <taxon>Arthropoda</taxon>
        <taxon>Hexapoda</taxon>
        <taxon>Insecta</taxon>
        <taxon>Pterygota</taxon>
        <taxon>Neoptera</taxon>
        <taxon>Endopterygota</taxon>
        <taxon>Diptera</taxon>
        <taxon>Nematocera</taxon>
        <taxon>Culicoidea</taxon>
        <taxon>Culicidae</taxon>
        <taxon>Anophelinae</taxon>
        <taxon>Anopheles</taxon>
    </lineage>
</organism>
<feature type="compositionally biased region" description="Low complexity" evidence="1">
    <location>
        <begin position="236"/>
        <end position="246"/>
    </location>
</feature>
<feature type="compositionally biased region" description="Acidic residues" evidence="1">
    <location>
        <begin position="221"/>
        <end position="231"/>
    </location>
</feature>
<proteinExistence type="predicted"/>
<name>A0A182NCT7_9DIPT</name>
<feature type="region of interest" description="Disordered" evidence="1">
    <location>
        <begin position="179"/>
        <end position="277"/>
    </location>
</feature>